<dbReference type="EMBL" id="RCMV01001902">
    <property type="protein sequence ID" value="KAG3205696.1"/>
    <property type="molecule type" value="Genomic_DNA"/>
</dbReference>
<dbReference type="PANTHER" id="PTHR40866">
    <property type="entry name" value="BED-TYPE DOMAIN-CONTAINING PROTEIN"/>
    <property type="match status" value="1"/>
</dbReference>
<dbReference type="PANTHER" id="PTHR40866:SF1">
    <property type="entry name" value="BED-TYPE DOMAIN-CONTAINING PROTEIN"/>
    <property type="match status" value="1"/>
</dbReference>
<evidence type="ECO:0000313" key="1">
    <source>
        <dbReference type="EMBL" id="KAG3205696.1"/>
    </source>
</evidence>
<organism evidence="1 2">
    <name type="scientific">Phytophthora cactorum</name>
    <dbReference type="NCBI Taxonomy" id="29920"/>
    <lineage>
        <taxon>Eukaryota</taxon>
        <taxon>Sar</taxon>
        <taxon>Stramenopiles</taxon>
        <taxon>Oomycota</taxon>
        <taxon>Peronosporomycetes</taxon>
        <taxon>Peronosporales</taxon>
        <taxon>Peronosporaceae</taxon>
        <taxon>Phytophthora</taxon>
    </lineage>
</organism>
<gene>
    <name evidence="1" type="ORF">PC129_g21984</name>
</gene>
<reference evidence="1" key="1">
    <citation type="submission" date="2018-05" db="EMBL/GenBank/DDBJ databases">
        <title>Effector identification in a new, highly contiguous assembly of the strawberry crown rot pathogen Phytophthora cactorum.</title>
        <authorList>
            <person name="Armitage A.D."/>
            <person name="Nellist C.F."/>
            <person name="Bates H."/>
            <person name="Vickerstaff R.J."/>
            <person name="Harrison R.J."/>
        </authorList>
    </citation>
    <scope>NUCLEOTIDE SEQUENCE</scope>
    <source>
        <strain evidence="1">P421</strain>
    </source>
</reference>
<protein>
    <submittedName>
        <fullName evidence="1">Uncharacterized protein</fullName>
    </submittedName>
</protein>
<proteinExistence type="predicted"/>
<name>A0A8T1H441_9STRA</name>
<dbReference type="Proteomes" id="UP000760860">
    <property type="component" value="Unassembled WGS sequence"/>
</dbReference>
<accession>A0A8T1H441</accession>
<sequence>MTQHMLLVKMIPPTSGFVERLCSQFKLVLTPQRRSVAPANFEQLAFLLVIRGMWDASTVSSVTNEQSE</sequence>
<evidence type="ECO:0000313" key="2">
    <source>
        <dbReference type="Proteomes" id="UP000760860"/>
    </source>
</evidence>
<comment type="caution">
    <text evidence="1">The sequence shown here is derived from an EMBL/GenBank/DDBJ whole genome shotgun (WGS) entry which is preliminary data.</text>
</comment>
<dbReference type="VEuPathDB" id="FungiDB:PC110_g10711"/>
<dbReference type="AlphaFoldDB" id="A0A8T1H441"/>